<accession>A0AAW9NJF4</accession>
<keyword evidence="1" id="KW-0472">Membrane</keyword>
<sequence length="210" mass="23896">MKFEGWKGRLYWAVELITLLAVLQLMWIGLTILGFGLLGITPATIAMFTVLRKRLQGEDDLKYLAKTYWQTYKQEFIASNKIGVIILVVGYFLTINFKVIATIQGETGLILFTILITFSILYAIMVLNIFQIYAHYELPFTRYFATSILFSVSYPLQTIGSVIGLAILYRIFTWIPGLLPFFGISVTALFLTWMSSHIFKMKAEAEGVSL</sequence>
<dbReference type="Proteomes" id="UP001344888">
    <property type="component" value="Unassembled WGS sequence"/>
</dbReference>
<evidence type="ECO:0000313" key="2">
    <source>
        <dbReference type="EMBL" id="MEC1177857.1"/>
    </source>
</evidence>
<proteinExistence type="predicted"/>
<protein>
    <submittedName>
        <fullName evidence="2">DUF624 domain-containing protein</fullName>
    </submittedName>
</protein>
<dbReference type="AlphaFoldDB" id="A0AAW9NJF4"/>
<feature type="transmembrane region" description="Helical" evidence="1">
    <location>
        <begin position="109"/>
        <end position="130"/>
    </location>
</feature>
<feature type="transmembrane region" description="Helical" evidence="1">
    <location>
        <begin position="174"/>
        <end position="193"/>
    </location>
</feature>
<keyword evidence="3" id="KW-1185">Reference proteome</keyword>
<feature type="transmembrane region" description="Helical" evidence="1">
    <location>
        <begin position="82"/>
        <end position="103"/>
    </location>
</feature>
<gene>
    <name evidence="2" type="ORF">P9B03_05120</name>
</gene>
<dbReference type="Pfam" id="PF04854">
    <property type="entry name" value="DUF624"/>
    <property type="match status" value="1"/>
</dbReference>
<keyword evidence="1" id="KW-1133">Transmembrane helix</keyword>
<reference evidence="2 3" key="1">
    <citation type="submission" date="2023-03" db="EMBL/GenBank/DDBJ databases">
        <title>Bacillus Genome Sequencing.</title>
        <authorList>
            <person name="Dunlap C."/>
        </authorList>
    </citation>
    <scope>NUCLEOTIDE SEQUENCE [LARGE SCALE GENOMIC DNA]</scope>
    <source>
        <strain evidence="2 3">B-59205</strain>
    </source>
</reference>
<dbReference type="RefSeq" id="WP_326122339.1">
    <property type="nucleotide sequence ID" value="NZ_JARSFG010000007.1"/>
</dbReference>
<evidence type="ECO:0000256" key="1">
    <source>
        <dbReference type="SAM" id="Phobius"/>
    </source>
</evidence>
<feature type="transmembrane region" description="Helical" evidence="1">
    <location>
        <begin position="142"/>
        <end position="168"/>
    </location>
</feature>
<name>A0AAW9NJF4_9BACL</name>
<organism evidence="2 3">
    <name type="scientific">Metasolibacillus meyeri</name>
    <dbReference type="NCBI Taxonomy" id="1071052"/>
    <lineage>
        <taxon>Bacteria</taxon>
        <taxon>Bacillati</taxon>
        <taxon>Bacillota</taxon>
        <taxon>Bacilli</taxon>
        <taxon>Bacillales</taxon>
        <taxon>Caryophanaceae</taxon>
        <taxon>Metasolibacillus</taxon>
    </lineage>
</organism>
<evidence type="ECO:0000313" key="3">
    <source>
        <dbReference type="Proteomes" id="UP001344888"/>
    </source>
</evidence>
<comment type="caution">
    <text evidence="2">The sequence shown here is derived from an EMBL/GenBank/DDBJ whole genome shotgun (WGS) entry which is preliminary data.</text>
</comment>
<dbReference type="EMBL" id="JARSFG010000007">
    <property type="protein sequence ID" value="MEC1177857.1"/>
    <property type="molecule type" value="Genomic_DNA"/>
</dbReference>
<dbReference type="InterPro" id="IPR006938">
    <property type="entry name" value="DUF624"/>
</dbReference>
<keyword evidence="1" id="KW-0812">Transmembrane</keyword>